<name>A0ABQ7NFC1_BRACM</name>
<accession>A0ABQ7NFC1</accession>
<dbReference type="Pfam" id="PF03004">
    <property type="entry name" value="Transposase_24"/>
    <property type="match status" value="1"/>
</dbReference>
<sequence>MNTTRVHGTTVVPPPMPPGATVLALNHADSSYRSNSYPQMTLNAMLNSPARLSQLYLHPNKLNGALWFGIGPSVNAFIRATWQGYYMWPWKSWRKQNFYWDSEFNDLVYALWKKEIWTTIATEAAKKKSKKAAKSRKYDPVGKGCHKHNAGPRFFARIEYNMMIESGTNERPSYTDLVRKTHTRKDGTFVDYHAEELVTQAEIEAIQLSNTERSPGSRIASSAPSRLMLNKAYLKNAKGKRGHVYGLGSAQYREHVPSSRVPNGLAHKLKLKMRVGSLEKSLKSVNRLLQTLLLQQAPTGQTSAQPQAPTTQPNPVNGK</sequence>
<evidence type="ECO:0000313" key="2">
    <source>
        <dbReference type="EMBL" id="KAG5409582.1"/>
    </source>
</evidence>
<feature type="region of interest" description="Disordered" evidence="1">
    <location>
        <begin position="297"/>
        <end position="319"/>
    </location>
</feature>
<comment type="caution">
    <text evidence="2">The sequence shown here is derived from an EMBL/GenBank/DDBJ whole genome shotgun (WGS) entry which is preliminary data.</text>
</comment>
<keyword evidence="3" id="KW-1185">Reference proteome</keyword>
<protein>
    <submittedName>
        <fullName evidence="2">Uncharacterized protein</fullName>
    </submittedName>
</protein>
<organism evidence="2 3">
    <name type="scientific">Brassica rapa subsp. trilocularis</name>
    <dbReference type="NCBI Taxonomy" id="1813537"/>
    <lineage>
        <taxon>Eukaryota</taxon>
        <taxon>Viridiplantae</taxon>
        <taxon>Streptophyta</taxon>
        <taxon>Embryophyta</taxon>
        <taxon>Tracheophyta</taxon>
        <taxon>Spermatophyta</taxon>
        <taxon>Magnoliopsida</taxon>
        <taxon>eudicotyledons</taxon>
        <taxon>Gunneridae</taxon>
        <taxon>Pentapetalae</taxon>
        <taxon>rosids</taxon>
        <taxon>malvids</taxon>
        <taxon>Brassicales</taxon>
        <taxon>Brassicaceae</taxon>
        <taxon>Brassiceae</taxon>
        <taxon>Brassica</taxon>
    </lineage>
</organism>
<evidence type="ECO:0000256" key="1">
    <source>
        <dbReference type="SAM" id="MobiDB-lite"/>
    </source>
</evidence>
<evidence type="ECO:0000313" key="3">
    <source>
        <dbReference type="Proteomes" id="UP000823674"/>
    </source>
</evidence>
<proteinExistence type="predicted"/>
<dbReference type="InterPro" id="IPR004252">
    <property type="entry name" value="Probable_transposase_24"/>
</dbReference>
<dbReference type="Proteomes" id="UP000823674">
    <property type="component" value="Chromosome A02"/>
</dbReference>
<dbReference type="EMBL" id="JADBGQ010000002">
    <property type="protein sequence ID" value="KAG5409582.1"/>
    <property type="molecule type" value="Genomic_DNA"/>
</dbReference>
<reference evidence="2 3" key="1">
    <citation type="submission" date="2021-03" db="EMBL/GenBank/DDBJ databases">
        <authorList>
            <person name="King G.J."/>
            <person name="Bancroft I."/>
            <person name="Baten A."/>
            <person name="Bloomfield J."/>
            <person name="Borpatragohain P."/>
            <person name="He Z."/>
            <person name="Irish N."/>
            <person name="Irwin J."/>
            <person name="Liu K."/>
            <person name="Mauleon R.P."/>
            <person name="Moore J."/>
            <person name="Morris R."/>
            <person name="Ostergaard L."/>
            <person name="Wang B."/>
            <person name="Wells R."/>
        </authorList>
    </citation>
    <scope>NUCLEOTIDE SEQUENCE [LARGE SCALE GENOMIC DNA]</scope>
    <source>
        <strain evidence="2">R-o-18</strain>
        <tissue evidence="2">Leaf</tissue>
    </source>
</reference>
<gene>
    <name evidence="2" type="primary">A02p020200.1_BraROA</name>
    <name evidence="2" type="ORF">IGI04_005901</name>
</gene>
<feature type="compositionally biased region" description="Low complexity" evidence="1">
    <location>
        <begin position="297"/>
        <end position="313"/>
    </location>
</feature>